<keyword evidence="1" id="KW-0479">Metal-binding</keyword>
<dbReference type="Pfam" id="PF00643">
    <property type="entry name" value="zf-B_box"/>
    <property type="match status" value="1"/>
</dbReference>
<evidence type="ECO:0000313" key="5">
    <source>
        <dbReference type="Proteomes" id="UP001519460"/>
    </source>
</evidence>
<keyword evidence="1" id="KW-0862">Zinc</keyword>
<dbReference type="SUPFAM" id="SSF57845">
    <property type="entry name" value="B-box zinc-binding domain"/>
    <property type="match status" value="1"/>
</dbReference>
<feature type="domain" description="B box-type" evidence="3">
    <location>
        <begin position="1"/>
        <end position="40"/>
    </location>
</feature>
<evidence type="ECO:0000256" key="2">
    <source>
        <dbReference type="SAM" id="Coils"/>
    </source>
</evidence>
<dbReference type="GO" id="GO:0008270">
    <property type="term" value="F:zinc ion binding"/>
    <property type="evidence" value="ECO:0007669"/>
    <property type="project" value="UniProtKB-KW"/>
</dbReference>
<evidence type="ECO:0000256" key="1">
    <source>
        <dbReference type="PROSITE-ProRule" id="PRU00024"/>
    </source>
</evidence>
<dbReference type="EMBL" id="JACVVK020000108">
    <property type="protein sequence ID" value="KAK7491930.1"/>
    <property type="molecule type" value="Genomic_DNA"/>
</dbReference>
<dbReference type="PANTHER" id="PTHR25462:SF296">
    <property type="entry name" value="MEIOTIC P26, ISOFORM F"/>
    <property type="match status" value="1"/>
</dbReference>
<keyword evidence="5" id="KW-1185">Reference proteome</keyword>
<dbReference type="AlphaFoldDB" id="A0ABD0KXM3"/>
<proteinExistence type="predicted"/>
<evidence type="ECO:0000259" key="3">
    <source>
        <dbReference type="PROSITE" id="PS50119"/>
    </source>
</evidence>
<sequence length="497" mass="55697">MEHCEQHPTEEIRYFCVPCDTPICESCRTNDHSGHDSKSLQDVLPVVKRELEKNGSRVHACKDKVESALRRAKEERGALLEKRKSVEELLAAREKKLLELFREECKLAREEILESLTAVTKEMQVPVLKDEARIQEKLQAAVSLQEEVKQALDSDDVQKILKLRDDTKGGTGDQDKLHQLTSDLSIHRERPVLHCEDLVLQKDAIRSFLGHVAKVKPVMMSPGVKMKRLFTCSDDDIMCDVHAVCPLEDGRVWVAYGDAEGAGKVALFTAEGEVVRAEPIKGRVSVVRVNDDWMRVEGIDFKPRFMTAKESTETTYSSQQRQYAVYSKLAIRYEVFLQKPGTCDLRSVKVLHREPIGTAYTRLNTISLTHPIAMDVSKDGKLFAILHEGEDHVLIYHQGYTQPVCGYTGDDPNFKPRDVCFCGLGGKERLVVADWQGDSLHVLDVSRTGCTFLGHLGGGCPLLVKPTALCPDTNGWLWIGCSGGHILTIEEITSSYL</sequence>
<dbReference type="SUPFAM" id="SSF101898">
    <property type="entry name" value="NHL repeat"/>
    <property type="match status" value="1"/>
</dbReference>
<dbReference type="PANTHER" id="PTHR25462">
    <property type="entry name" value="BONUS, ISOFORM C-RELATED"/>
    <property type="match status" value="1"/>
</dbReference>
<accession>A0ABD0KXM3</accession>
<dbReference type="Gene3D" id="3.30.160.60">
    <property type="entry name" value="Classic Zinc Finger"/>
    <property type="match status" value="1"/>
</dbReference>
<gene>
    <name evidence="4" type="ORF">BaRGS_00016776</name>
</gene>
<dbReference type="SMART" id="SM00336">
    <property type="entry name" value="BBOX"/>
    <property type="match status" value="1"/>
</dbReference>
<protein>
    <recommendedName>
        <fullName evidence="3">B box-type domain-containing protein</fullName>
    </recommendedName>
</protein>
<name>A0ABD0KXM3_9CAEN</name>
<keyword evidence="1" id="KW-0863">Zinc-finger</keyword>
<dbReference type="InterPro" id="IPR000315">
    <property type="entry name" value="Znf_B-box"/>
</dbReference>
<dbReference type="PROSITE" id="PS50119">
    <property type="entry name" value="ZF_BBOX"/>
    <property type="match status" value="1"/>
</dbReference>
<keyword evidence="2" id="KW-0175">Coiled coil</keyword>
<dbReference type="Proteomes" id="UP001519460">
    <property type="component" value="Unassembled WGS sequence"/>
</dbReference>
<comment type="caution">
    <text evidence="4">The sequence shown here is derived from an EMBL/GenBank/DDBJ whole genome shotgun (WGS) entry which is preliminary data.</text>
</comment>
<dbReference type="InterPro" id="IPR047153">
    <property type="entry name" value="TRIM45/56/19-like"/>
</dbReference>
<evidence type="ECO:0000313" key="4">
    <source>
        <dbReference type="EMBL" id="KAK7491930.1"/>
    </source>
</evidence>
<reference evidence="4 5" key="1">
    <citation type="journal article" date="2023" name="Sci. Data">
        <title>Genome assembly of the Korean intertidal mud-creeper Batillaria attramentaria.</title>
        <authorList>
            <person name="Patra A.K."/>
            <person name="Ho P.T."/>
            <person name="Jun S."/>
            <person name="Lee S.J."/>
            <person name="Kim Y."/>
            <person name="Won Y.J."/>
        </authorList>
    </citation>
    <scope>NUCLEOTIDE SEQUENCE [LARGE SCALE GENOMIC DNA]</scope>
    <source>
        <strain evidence="4">Wonlab-2016</strain>
    </source>
</reference>
<organism evidence="4 5">
    <name type="scientific">Batillaria attramentaria</name>
    <dbReference type="NCBI Taxonomy" id="370345"/>
    <lineage>
        <taxon>Eukaryota</taxon>
        <taxon>Metazoa</taxon>
        <taxon>Spiralia</taxon>
        <taxon>Lophotrochozoa</taxon>
        <taxon>Mollusca</taxon>
        <taxon>Gastropoda</taxon>
        <taxon>Caenogastropoda</taxon>
        <taxon>Sorbeoconcha</taxon>
        <taxon>Cerithioidea</taxon>
        <taxon>Batillariidae</taxon>
        <taxon>Batillaria</taxon>
    </lineage>
</organism>
<feature type="coiled-coil region" evidence="2">
    <location>
        <begin position="62"/>
        <end position="154"/>
    </location>
</feature>